<dbReference type="OrthoDB" id="1743343at2759"/>
<reference evidence="2 3" key="1">
    <citation type="submission" date="2020-02" db="EMBL/GenBank/DDBJ databases">
        <authorList>
            <person name="Ma Q."/>
            <person name="Huang Y."/>
            <person name="Song X."/>
            <person name="Pei D."/>
        </authorList>
    </citation>
    <scope>NUCLEOTIDE SEQUENCE [LARGE SCALE GENOMIC DNA]</scope>
    <source>
        <strain evidence="2">Sxm20200214</strain>
        <tissue evidence="2">Leaf</tissue>
    </source>
</reference>
<organism evidence="2 3">
    <name type="scientific">Brassica carinata</name>
    <name type="common">Ethiopian mustard</name>
    <name type="synonym">Abyssinian cabbage</name>
    <dbReference type="NCBI Taxonomy" id="52824"/>
    <lineage>
        <taxon>Eukaryota</taxon>
        <taxon>Viridiplantae</taxon>
        <taxon>Streptophyta</taxon>
        <taxon>Embryophyta</taxon>
        <taxon>Tracheophyta</taxon>
        <taxon>Spermatophyta</taxon>
        <taxon>Magnoliopsida</taxon>
        <taxon>eudicotyledons</taxon>
        <taxon>Gunneridae</taxon>
        <taxon>Pentapetalae</taxon>
        <taxon>rosids</taxon>
        <taxon>malvids</taxon>
        <taxon>Brassicales</taxon>
        <taxon>Brassicaceae</taxon>
        <taxon>Brassiceae</taxon>
        <taxon>Brassica</taxon>
    </lineage>
</organism>
<dbReference type="Proteomes" id="UP000886595">
    <property type="component" value="Unassembled WGS sequence"/>
</dbReference>
<name>A0A8X7SJJ0_BRACI</name>
<proteinExistence type="predicted"/>
<comment type="caution">
    <text evidence="2">The sequence shown here is derived from an EMBL/GenBank/DDBJ whole genome shotgun (WGS) entry which is preliminary data.</text>
</comment>
<dbReference type="SUPFAM" id="SSF53927">
    <property type="entry name" value="Cytidine deaminase-like"/>
    <property type="match status" value="1"/>
</dbReference>
<gene>
    <name evidence="2" type="ORF">Bca52824_027371</name>
</gene>
<dbReference type="InterPro" id="IPR002125">
    <property type="entry name" value="CMP_dCMP_dom"/>
</dbReference>
<dbReference type="Pfam" id="PF00383">
    <property type="entry name" value="dCMP_cyt_deam_1"/>
    <property type="match status" value="1"/>
</dbReference>
<protein>
    <recommendedName>
        <fullName evidence="1">CMP/dCMP-type deaminase domain-containing protein</fullName>
    </recommendedName>
</protein>
<accession>A0A8X7SJJ0</accession>
<dbReference type="PROSITE" id="PS51747">
    <property type="entry name" value="CYT_DCMP_DEAMINASES_2"/>
    <property type="match status" value="1"/>
</dbReference>
<dbReference type="InterPro" id="IPR016193">
    <property type="entry name" value="Cytidine_deaminase-like"/>
</dbReference>
<dbReference type="EMBL" id="JAAMPC010000006">
    <property type="protein sequence ID" value="KAG2307623.1"/>
    <property type="molecule type" value="Genomic_DNA"/>
</dbReference>
<dbReference type="Gene3D" id="3.40.140.10">
    <property type="entry name" value="Cytidine Deaminase, domain 2"/>
    <property type="match status" value="1"/>
</dbReference>
<evidence type="ECO:0000259" key="1">
    <source>
        <dbReference type="PROSITE" id="PS51747"/>
    </source>
</evidence>
<evidence type="ECO:0000313" key="2">
    <source>
        <dbReference type="EMBL" id="KAG2307623.1"/>
    </source>
</evidence>
<evidence type="ECO:0000313" key="3">
    <source>
        <dbReference type="Proteomes" id="UP000886595"/>
    </source>
</evidence>
<feature type="domain" description="CMP/dCMP-type deaminase" evidence="1">
    <location>
        <begin position="109"/>
        <end position="164"/>
    </location>
</feature>
<dbReference type="AlphaFoldDB" id="A0A8X7SJJ0"/>
<sequence>MARILNPLVEVQIIVNLGEEKLIKFRNGASDFYSDMQIACLPIPISSITLRASIPSSSVSSNHRRAFNMAAFQNSKHSFFTVASKSSRTGFKSSVLADVMRSEEALDDDDDAFYMRRCVELSKRANGCTSPNPMVGCVLVKDIKVVGEGFHPKAGQPHAEVFAL</sequence>
<dbReference type="GO" id="GO:0003824">
    <property type="term" value="F:catalytic activity"/>
    <property type="evidence" value="ECO:0007669"/>
    <property type="project" value="InterPro"/>
</dbReference>
<keyword evidence="3" id="KW-1185">Reference proteome</keyword>